<name>A0A168ILM5_CORDF</name>
<feature type="domain" description="Aminoglycoside phosphotransferase" evidence="1">
    <location>
        <begin position="70"/>
        <end position="303"/>
    </location>
</feature>
<comment type="caution">
    <text evidence="2">The sequence shown here is derived from an EMBL/GenBank/DDBJ whole genome shotgun (WGS) entry which is preliminary data.</text>
</comment>
<dbReference type="PANTHER" id="PTHR21310:SF15">
    <property type="entry name" value="AMINOGLYCOSIDE PHOSPHOTRANSFERASE DOMAIN-CONTAINING PROTEIN"/>
    <property type="match status" value="1"/>
</dbReference>
<evidence type="ECO:0000313" key="3">
    <source>
        <dbReference type="Proteomes" id="UP000076881"/>
    </source>
</evidence>
<proteinExistence type="predicted"/>
<dbReference type="GO" id="GO:0016740">
    <property type="term" value="F:transferase activity"/>
    <property type="evidence" value="ECO:0007669"/>
    <property type="project" value="UniProtKB-KW"/>
</dbReference>
<protein>
    <submittedName>
        <fullName evidence="2">Aminoglycoside phosphotransferase</fullName>
    </submittedName>
</protein>
<evidence type="ECO:0000313" key="2">
    <source>
        <dbReference type="EMBL" id="OAA79406.1"/>
    </source>
</evidence>
<dbReference type="AlphaFoldDB" id="A0A168ILM5"/>
<dbReference type="STRING" id="1081108.A0A168ILM5"/>
<dbReference type="InterPro" id="IPR002575">
    <property type="entry name" value="Aminoglycoside_PTrfase"/>
</dbReference>
<keyword evidence="2" id="KW-0808">Transferase</keyword>
<dbReference type="OrthoDB" id="2831558at2759"/>
<evidence type="ECO:0000259" key="1">
    <source>
        <dbReference type="Pfam" id="PF01636"/>
    </source>
</evidence>
<dbReference type="Proteomes" id="UP000076881">
    <property type="component" value="Unassembled WGS sequence"/>
</dbReference>
<dbReference type="PANTHER" id="PTHR21310">
    <property type="entry name" value="AMINOGLYCOSIDE PHOSPHOTRANSFERASE-RELATED-RELATED"/>
    <property type="match status" value="1"/>
</dbReference>
<gene>
    <name evidence="2" type="ORF">LEL_02892</name>
</gene>
<dbReference type="Gene3D" id="3.90.1200.10">
    <property type="match status" value="1"/>
</dbReference>
<dbReference type="InterPro" id="IPR051678">
    <property type="entry name" value="AGP_Transferase"/>
</dbReference>
<keyword evidence="3" id="KW-1185">Reference proteome</keyword>
<reference evidence="2 3" key="1">
    <citation type="journal article" date="2016" name="Genome Biol. Evol.">
        <title>Divergent and convergent evolution of fungal pathogenicity.</title>
        <authorList>
            <person name="Shang Y."/>
            <person name="Xiao G."/>
            <person name="Zheng P."/>
            <person name="Cen K."/>
            <person name="Zhan S."/>
            <person name="Wang C."/>
        </authorList>
    </citation>
    <scope>NUCLEOTIDE SEQUENCE [LARGE SCALE GENOMIC DNA]</scope>
    <source>
        <strain evidence="2 3">RCEF 1005</strain>
    </source>
</reference>
<dbReference type="Pfam" id="PF01636">
    <property type="entry name" value="APH"/>
    <property type="match status" value="1"/>
</dbReference>
<accession>A0A168ILM5</accession>
<dbReference type="EMBL" id="AZHF01000002">
    <property type="protein sequence ID" value="OAA79406.1"/>
    <property type="molecule type" value="Genomic_DNA"/>
</dbReference>
<dbReference type="InterPro" id="IPR011009">
    <property type="entry name" value="Kinase-like_dom_sf"/>
</dbReference>
<organism evidence="2 3">
    <name type="scientific">Akanthomyces lecanii RCEF 1005</name>
    <dbReference type="NCBI Taxonomy" id="1081108"/>
    <lineage>
        <taxon>Eukaryota</taxon>
        <taxon>Fungi</taxon>
        <taxon>Dikarya</taxon>
        <taxon>Ascomycota</taxon>
        <taxon>Pezizomycotina</taxon>
        <taxon>Sordariomycetes</taxon>
        <taxon>Hypocreomycetidae</taxon>
        <taxon>Hypocreales</taxon>
        <taxon>Cordycipitaceae</taxon>
        <taxon>Akanthomyces</taxon>
        <taxon>Cordyceps confragosa</taxon>
    </lineage>
</organism>
<sequence>MTTSVSETLPVLSAEAIAALITSLSLPQPTAIEPLRVTAAFHSIYLVHFASLPADAAPPFRTPRRPDESLTLVLRVSGRDIPRTKTANEVAVLRWLAGHTSVPVPAVVRFDATSDNALRREFTLLERVPGDSVDKMYADMSEDAKVRLVAQLTDLLVELNAHEWQHVGGLQLEDKTGEAVPGPVLEDTFWMVPDIEAYWGAEESVTTLNPTGPYRSHAELVQAFLQVYVHAISRHESLAWLRQDLQPRLEALIAHLRSLETQLAATRLILAHKDLHFANVMATPDGTLTGILDWEFAGVVPALRWDPVRAFLWNGQPDEATGAEKERLRGIFEKTLEERGIEQWWEQGISAEVTDVWTVLRFTRALVEVCPRGQRAELVDGWRDAAMAALTKLGV</sequence>
<dbReference type="SUPFAM" id="SSF56112">
    <property type="entry name" value="Protein kinase-like (PK-like)"/>
    <property type="match status" value="1"/>
</dbReference>